<dbReference type="EMBL" id="KB733446">
    <property type="protein sequence ID" value="ENI09289.1"/>
    <property type="molecule type" value="Genomic_DNA"/>
</dbReference>
<dbReference type="AlphaFoldDB" id="N4X8B4"/>
<evidence type="ECO:0000313" key="3">
    <source>
        <dbReference type="Proteomes" id="UP000012338"/>
    </source>
</evidence>
<feature type="compositionally biased region" description="Pro residues" evidence="1">
    <location>
        <begin position="24"/>
        <end position="38"/>
    </location>
</feature>
<keyword evidence="3" id="KW-1185">Reference proteome</keyword>
<feature type="compositionally biased region" description="Polar residues" evidence="1">
    <location>
        <begin position="614"/>
        <end position="623"/>
    </location>
</feature>
<dbReference type="Proteomes" id="UP000012338">
    <property type="component" value="Unassembled WGS sequence"/>
</dbReference>
<dbReference type="RefSeq" id="XP_014083198.1">
    <property type="nucleotide sequence ID" value="XM_014227723.1"/>
</dbReference>
<organism evidence="2 3">
    <name type="scientific">Cochliobolus heterostrophus (strain C4 / ATCC 48331 / race T)</name>
    <name type="common">Southern corn leaf blight fungus</name>
    <name type="synonym">Bipolaris maydis</name>
    <dbReference type="NCBI Taxonomy" id="665024"/>
    <lineage>
        <taxon>Eukaryota</taxon>
        <taxon>Fungi</taxon>
        <taxon>Dikarya</taxon>
        <taxon>Ascomycota</taxon>
        <taxon>Pezizomycotina</taxon>
        <taxon>Dothideomycetes</taxon>
        <taxon>Pleosporomycetidae</taxon>
        <taxon>Pleosporales</taxon>
        <taxon>Pleosporineae</taxon>
        <taxon>Pleosporaceae</taxon>
        <taxon>Bipolaris</taxon>
    </lineage>
</organism>
<reference evidence="3" key="2">
    <citation type="journal article" date="2013" name="PLoS Genet.">
        <title>Comparative genome structure, secondary metabolite, and effector coding capacity across Cochliobolus pathogens.</title>
        <authorList>
            <person name="Condon B.J."/>
            <person name="Leng Y."/>
            <person name="Wu D."/>
            <person name="Bushley K.E."/>
            <person name="Ohm R.A."/>
            <person name="Otillar R."/>
            <person name="Martin J."/>
            <person name="Schackwitz W."/>
            <person name="Grimwood J."/>
            <person name="MohdZainudin N."/>
            <person name="Xue C."/>
            <person name="Wang R."/>
            <person name="Manning V.A."/>
            <person name="Dhillon B."/>
            <person name="Tu Z.J."/>
            <person name="Steffenson B.J."/>
            <person name="Salamov A."/>
            <person name="Sun H."/>
            <person name="Lowry S."/>
            <person name="LaButti K."/>
            <person name="Han J."/>
            <person name="Copeland A."/>
            <person name="Lindquist E."/>
            <person name="Barry K."/>
            <person name="Schmutz J."/>
            <person name="Baker S.E."/>
            <person name="Ciuffetti L.M."/>
            <person name="Grigoriev I.V."/>
            <person name="Zhong S."/>
            <person name="Turgeon B.G."/>
        </authorList>
    </citation>
    <scope>NUCLEOTIDE SEQUENCE [LARGE SCALE GENOMIC DNA]</scope>
    <source>
        <strain evidence="3">C4 / ATCC 48331 / race T</strain>
    </source>
</reference>
<protein>
    <recommendedName>
        <fullName evidence="4">LPXTG-motif cell wall anchor domain protein</fullName>
    </recommendedName>
</protein>
<accession>N4X8B4</accession>
<reference evidence="2 3" key="1">
    <citation type="journal article" date="2012" name="PLoS Pathog.">
        <title>Diverse lifestyles and strategies of plant pathogenesis encoded in the genomes of eighteen Dothideomycetes fungi.</title>
        <authorList>
            <person name="Ohm R.A."/>
            <person name="Feau N."/>
            <person name="Henrissat B."/>
            <person name="Schoch C.L."/>
            <person name="Horwitz B.A."/>
            <person name="Barry K.W."/>
            <person name="Condon B.J."/>
            <person name="Copeland A.C."/>
            <person name="Dhillon B."/>
            <person name="Glaser F."/>
            <person name="Hesse C.N."/>
            <person name="Kosti I."/>
            <person name="LaButti K."/>
            <person name="Lindquist E.A."/>
            <person name="Lucas S."/>
            <person name="Salamov A.A."/>
            <person name="Bradshaw R.E."/>
            <person name="Ciuffetti L."/>
            <person name="Hamelin R.C."/>
            <person name="Kema G.H.J."/>
            <person name="Lawrence C."/>
            <person name="Scott J.A."/>
            <person name="Spatafora J.W."/>
            <person name="Turgeon B.G."/>
            <person name="de Wit P.J.G.M."/>
            <person name="Zhong S."/>
            <person name="Goodwin S.B."/>
            <person name="Grigoriev I.V."/>
        </authorList>
    </citation>
    <scope>NUCLEOTIDE SEQUENCE [LARGE SCALE GENOMIC DNA]</scope>
    <source>
        <strain evidence="3">C4 / ATCC 48331 / race T</strain>
    </source>
</reference>
<feature type="compositionally biased region" description="Low complexity" evidence="1">
    <location>
        <begin position="452"/>
        <end position="463"/>
    </location>
</feature>
<feature type="compositionally biased region" description="Polar residues" evidence="1">
    <location>
        <begin position="703"/>
        <end position="717"/>
    </location>
</feature>
<sequence>MPTHSRKSSGGALQQQHQQQQNQHPPPPRQPQPQPPQHDPSRRNTLTAHTSPAPKPTRQRTNTNPEPPTLLRLPSTTSTSSAAARRPPASHSAHGIDNSRGPPVTLVTRSRSSQNPADLTYAHQQFSPTALASHTGPTPLSKRRGEEETANWNGPPQKQLHHIPQQTGTTASPSLLRPPAPRRNSTASSRPPPRRMASSTESSEYGSGPRSRMEDYHAAHSGRGAPAPVTPGTDGEKEDLFLNIAADSAPKQQQQQQQRPAETTARIDRLKTPSPSQSSSVTATSSRIPSVVDARPSGLRRGSLLPTPSRYERSQNSPAPESAHRTPQLSHKVSLSSVRRDSDLSPRDFLAQFSSTRRASQPDVTPPSRTPLQPYRPSNLSHEPRTPHIETSFEAASRADGTESHGSTGPAASVWDELDELKSRIRKIEMGGKIPSTSGAIVSQASADRPRTANTSATTVSSSPNQQRKANLSPSDSTVGALTPNGSSNNNKTHPLLREALAKARQHISPAVYRTLEATAQEALALAEMSGSAGPQGTLHSASTIANGAVVSDRQVRRKADNLCRSLTELCIALCDTKTGFASPAFRSSTATISRRPSVQFNGESPTIRESIEPESNTLSGVSPSRAMSRIEARRSSMLAVGTGGNQRETSQEPYDDRHLASRLQRAGTSLHRARKSAEEDDDDTILFRAPSRAMTSIDFRSRQQQNESNRYSTGRQIGSREPMSDLQPSPAIQTTSHLRRPSVSSSTPSNEHSLLFRDQNRFGHNLGREGSPAHFEKPLSAGLRARTQLSVARNPSNRHSVGGITDLGRNVSLGRRLRGSSTGE</sequence>
<feature type="compositionally biased region" description="Polar residues" evidence="1">
    <location>
        <begin position="107"/>
        <end position="138"/>
    </location>
</feature>
<evidence type="ECO:0008006" key="4">
    <source>
        <dbReference type="Google" id="ProtNLM"/>
    </source>
</evidence>
<dbReference type="HOGENOM" id="CLU_023190_0_0_1"/>
<proteinExistence type="predicted"/>
<dbReference type="OrthoDB" id="5369729at2759"/>
<feature type="region of interest" description="Disordered" evidence="1">
    <location>
        <begin position="1"/>
        <end position="415"/>
    </location>
</feature>
<feature type="compositionally biased region" description="Low complexity" evidence="1">
    <location>
        <begin position="14"/>
        <end position="23"/>
    </location>
</feature>
<feature type="compositionally biased region" description="Polar residues" evidence="1">
    <location>
        <begin position="352"/>
        <end position="363"/>
    </location>
</feature>
<feature type="compositionally biased region" description="Low complexity" evidence="1">
    <location>
        <begin position="272"/>
        <end position="290"/>
    </location>
</feature>
<feature type="compositionally biased region" description="Low complexity" evidence="1">
    <location>
        <begin position="182"/>
        <end position="199"/>
    </location>
</feature>
<gene>
    <name evidence="2" type="ORF">COCC4DRAFT_19997</name>
</gene>
<feature type="compositionally biased region" description="Polar residues" evidence="1">
    <location>
        <begin position="727"/>
        <end position="753"/>
    </location>
</feature>
<feature type="compositionally biased region" description="Low complexity" evidence="1">
    <location>
        <begin position="69"/>
        <end position="90"/>
    </location>
</feature>
<evidence type="ECO:0000256" key="1">
    <source>
        <dbReference type="SAM" id="MobiDB-lite"/>
    </source>
</evidence>
<feature type="compositionally biased region" description="Polar residues" evidence="1">
    <location>
        <begin position="314"/>
        <end position="331"/>
    </location>
</feature>
<name>N4X8B4_COCH4</name>
<feature type="compositionally biased region" description="Polar residues" evidence="1">
    <location>
        <begin position="464"/>
        <end position="493"/>
    </location>
</feature>
<feature type="compositionally biased region" description="Polar residues" evidence="1">
    <location>
        <begin position="435"/>
        <end position="446"/>
    </location>
</feature>
<evidence type="ECO:0000313" key="2">
    <source>
        <dbReference type="EMBL" id="ENI09289.1"/>
    </source>
</evidence>
<dbReference type="GeneID" id="25842052"/>
<feature type="region of interest" description="Disordered" evidence="1">
    <location>
        <begin position="597"/>
        <end position="758"/>
    </location>
</feature>
<feature type="region of interest" description="Disordered" evidence="1">
    <location>
        <begin position="434"/>
        <end position="493"/>
    </location>
</feature>